<keyword evidence="5 6" id="KW-0472">Membrane</keyword>
<feature type="transmembrane region" description="Helical" evidence="6">
    <location>
        <begin position="298"/>
        <end position="320"/>
    </location>
</feature>
<keyword evidence="3 6" id="KW-0812">Transmembrane</keyword>
<evidence type="ECO:0000256" key="5">
    <source>
        <dbReference type="ARBA" id="ARBA00023136"/>
    </source>
</evidence>
<feature type="transmembrane region" description="Helical" evidence="6">
    <location>
        <begin position="275"/>
        <end position="292"/>
    </location>
</feature>
<dbReference type="PRINTS" id="PR01035">
    <property type="entry name" value="TCRTETA"/>
</dbReference>
<dbReference type="Proteomes" id="UP001597285">
    <property type="component" value="Unassembled WGS sequence"/>
</dbReference>
<dbReference type="PANTHER" id="PTHR23526">
    <property type="entry name" value="INTEGRAL MEMBRANE TRANSPORT PROTEIN-RELATED"/>
    <property type="match status" value="1"/>
</dbReference>
<evidence type="ECO:0000313" key="8">
    <source>
        <dbReference type="EMBL" id="MFD1800161.1"/>
    </source>
</evidence>
<organism evidence="8 9">
    <name type="scientific">Carnobacterium antarcticum</name>
    <dbReference type="NCBI Taxonomy" id="2126436"/>
    <lineage>
        <taxon>Bacteria</taxon>
        <taxon>Bacillati</taxon>
        <taxon>Bacillota</taxon>
        <taxon>Bacilli</taxon>
        <taxon>Lactobacillales</taxon>
        <taxon>Carnobacteriaceae</taxon>
        <taxon>Carnobacterium</taxon>
    </lineage>
</organism>
<dbReference type="PROSITE" id="PS50850">
    <property type="entry name" value="MFS"/>
    <property type="match status" value="1"/>
</dbReference>
<sequence length="382" mass="41722">MKTAKLVMDKEFIFLLLALMLVEYVRAAYVISYLPVQAAVSNQFSVAFVGLAVSLHFISDAFSNFQIGFLMNRFGVKKVVSLSFILCTLALISVPLLQFNSFSILMAAIVLGFGACPIWIIVLARASNGARGSNMGLVYFCWLVGIAGGVILMNYLMDIHLLFAYWLLPVLLLIGFIFFKFSGEHPSPNKENQSFKEVLLQAAVVLKRSRNILPGTLMQSIAVGMMIPILPTFALQDLQFKYSQYTLLIVSAGLTAAVFMIPLGRLTDHFKTKGMFISGFALFGAGLILLTTTLSLNLVFLTVIALALAYTTYLPSWNAYVASSIHHEDQNVSWGIISSFQGVGTMLGPIIGGLIATLGSGVTILISGLLFIVMALFYFVLK</sequence>
<dbReference type="Pfam" id="PF07690">
    <property type="entry name" value="MFS_1"/>
    <property type="match status" value="2"/>
</dbReference>
<accession>A0ABW4NQU5</accession>
<proteinExistence type="predicted"/>
<name>A0ABW4NQU5_9LACT</name>
<feature type="transmembrane region" description="Helical" evidence="6">
    <location>
        <begin position="104"/>
        <end position="124"/>
    </location>
</feature>
<dbReference type="EMBL" id="JBHUFF010000018">
    <property type="protein sequence ID" value="MFD1800161.1"/>
    <property type="molecule type" value="Genomic_DNA"/>
</dbReference>
<evidence type="ECO:0000256" key="2">
    <source>
        <dbReference type="ARBA" id="ARBA00022448"/>
    </source>
</evidence>
<feature type="transmembrane region" description="Helical" evidence="6">
    <location>
        <begin position="332"/>
        <end position="356"/>
    </location>
</feature>
<reference evidence="9" key="1">
    <citation type="journal article" date="2019" name="Int. J. Syst. Evol. Microbiol.">
        <title>The Global Catalogue of Microorganisms (GCM) 10K type strain sequencing project: providing services to taxonomists for standard genome sequencing and annotation.</title>
        <authorList>
            <consortium name="The Broad Institute Genomics Platform"/>
            <consortium name="The Broad Institute Genome Sequencing Center for Infectious Disease"/>
            <person name="Wu L."/>
            <person name="Ma J."/>
        </authorList>
    </citation>
    <scope>NUCLEOTIDE SEQUENCE [LARGE SCALE GENOMIC DNA]</scope>
    <source>
        <strain evidence="9">KCTC 42143</strain>
    </source>
</reference>
<feature type="domain" description="Major facilitator superfamily (MFS) profile" evidence="7">
    <location>
        <begin position="11"/>
        <end position="382"/>
    </location>
</feature>
<feature type="transmembrane region" description="Helical" evidence="6">
    <location>
        <begin position="79"/>
        <end position="98"/>
    </location>
</feature>
<comment type="subcellular location">
    <subcellularLocation>
        <location evidence="1">Cell membrane</location>
        <topology evidence="1">Multi-pass membrane protein</topology>
    </subcellularLocation>
</comment>
<dbReference type="SUPFAM" id="SSF103473">
    <property type="entry name" value="MFS general substrate transporter"/>
    <property type="match status" value="1"/>
</dbReference>
<feature type="transmembrane region" description="Helical" evidence="6">
    <location>
        <begin position="37"/>
        <end position="58"/>
    </location>
</feature>
<dbReference type="InterPro" id="IPR011701">
    <property type="entry name" value="MFS"/>
</dbReference>
<dbReference type="Gene3D" id="1.20.1250.20">
    <property type="entry name" value="MFS general substrate transporter like domains"/>
    <property type="match status" value="2"/>
</dbReference>
<feature type="transmembrane region" description="Helical" evidence="6">
    <location>
        <begin position="136"/>
        <end position="157"/>
    </location>
</feature>
<dbReference type="InterPro" id="IPR020846">
    <property type="entry name" value="MFS_dom"/>
</dbReference>
<evidence type="ECO:0000256" key="4">
    <source>
        <dbReference type="ARBA" id="ARBA00022989"/>
    </source>
</evidence>
<dbReference type="InterPro" id="IPR001958">
    <property type="entry name" value="Tet-R_TetA/multi-R_MdtG-like"/>
</dbReference>
<protein>
    <submittedName>
        <fullName evidence="8">MFS transporter</fullName>
    </submittedName>
</protein>
<evidence type="ECO:0000256" key="1">
    <source>
        <dbReference type="ARBA" id="ARBA00004651"/>
    </source>
</evidence>
<dbReference type="InterPro" id="IPR052528">
    <property type="entry name" value="Sugar_transport-like"/>
</dbReference>
<feature type="transmembrane region" description="Helical" evidence="6">
    <location>
        <begin position="362"/>
        <end position="381"/>
    </location>
</feature>
<evidence type="ECO:0000256" key="3">
    <source>
        <dbReference type="ARBA" id="ARBA00022692"/>
    </source>
</evidence>
<feature type="transmembrane region" description="Helical" evidence="6">
    <location>
        <begin position="217"/>
        <end position="236"/>
    </location>
</feature>
<evidence type="ECO:0000313" key="9">
    <source>
        <dbReference type="Proteomes" id="UP001597285"/>
    </source>
</evidence>
<dbReference type="PANTHER" id="PTHR23526:SF2">
    <property type="entry name" value="MAJOR FACILITATOR SUPERFAMILY (MFS) PROFILE DOMAIN-CONTAINING PROTEIN"/>
    <property type="match status" value="1"/>
</dbReference>
<dbReference type="RefSeq" id="WP_058920083.1">
    <property type="nucleotide sequence ID" value="NZ_JBHSQC010000006.1"/>
</dbReference>
<feature type="transmembrane region" description="Helical" evidence="6">
    <location>
        <begin position="242"/>
        <end position="263"/>
    </location>
</feature>
<evidence type="ECO:0000256" key="6">
    <source>
        <dbReference type="SAM" id="Phobius"/>
    </source>
</evidence>
<keyword evidence="9" id="KW-1185">Reference proteome</keyword>
<gene>
    <name evidence="8" type="ORF">ACFSBK_09930</name>
</gene>
<keyword evidence="2" id="KW-0813">Transport</keyword>
<evidence type="ECO:0000259" key="7">
    <source>
        <dbReference type="PROSITE" id="PS50850"/>
    </source>
</evidence>
<keyword evidence="4 6" id="KW-1133">Transmembrane helix</keyword>
<comment type="caution">
    <text evidence="8">The sequence shown here is derived from an EMBL/GenBank/DDBJ whole genome shotgun (WGS) entry which is preliminary data.</text>
</comment>
<dbReference type="InterPro" id="IPR036259">
    <property type="entry name" value="MFS_trans_sf"/>
</dbReference>
<feature type="transmembrane region" description="Helical" evidence="6">
    <location>
        <begin position="163"/>
        <end position="181"/>
    </location>
</feature>